<name>A0A1M6KZZ3_9BACL</name>
<keyword evidence="1" id="KW-0808">Transferase</keyword>
<evidence type="ECO:0000313" key="6">
    <source>
        <dbReference type="Proteomes" id="UP000184016"/>
    </source>
</evidence>
<dbReference type="SUPFAM" id="SSF55729">
    <property type="entry name" value="Acyl-CoA N-acyltransferases (Nat)"/>
    <property type="match status" value="1"/>
</dbReference>
<dbReference type="PANTHER" id="PTHR43877">
    <property type="entry name" value="AMINOALKYLPHOSPHONATE N-ACETYLTRANSFERASE-RELATED-RELATED"/>
    <property type="match status" value="1"/>
</dbReference>
<dbReference type="Pfam" id="PF00583">
    <property type="entry name" value="Acetyltransf_1"/>
    <property type="match status" value="1"/>
</dbReference>
<protein>
    <submittedName>
        <fullName evidence="5">Ribosomal protein S18 acetylase RimI</fullName>
    </submittedName>
</protein>
<keyword evidence="5" id="KW-0687">Ribonucleoprotein</keyword>
<keyword evidence="5" id="KW-0689">Ribosomal protein</keyword>
<dbReference type="AlphaFoldDB" id="A0A1M6KZZ3"/>
<keyword evidence="2" id="KW-0012">Acyltransferase</keyword>
<dbReference type="InterPro" id="IPR016181">
    <property type="entry name" value="Acyl_CoA_acyltransferase"/>
</dbReference>
<dbReference type="GO" id="GO:0016747">
    <property type="term" value="F:acyltransferase activity, transferring groups other than amino-acyl groups"/>
    <property type="evidence" value="ECO:0007669"/>
    <property type="project" value="InterPro"/>
</dbReference>
<dbReference type="EMBL" id="FRAF01000002">
    <property type="protein sequence ID" value="SHJ64545.1"/>
    <property type="molecule type" value="Genomic_DNA"/>
</dbReference>
<reference evidence="6" key="1">
    <citation type="submission" date="2016-11" db="EMBL/GenBank/DDBJ databases">
        <authorList>
            <person name="Varghese N."/>
            <person name="Submissions S."/>
        </authorList>
    </citation>
    <scope>NUCLEOTIDE SEQUENCE [LARGE SCALE GENOMIC DNA]</scope>
    <source>
        <strain evidence="6">USBA-503</strain>
    </source>
</reference>
<evidence type="ECO:0000256" key="1">
    <source>
        <dbReference type="ARBA" id="ARBA00022679"/>
    </source>
</evidence>
<evidence type="ECO:0000313" key="5">
    <source>
        <dbReference type="EMBL" id="SHJ64545.1"/>
    </source>
</evidence>
<evidence type="ECO:0000256" key="3">
    <source>
        <dbReference type="SAM" id="MobiDB-lite"/>
    </source>
</evidence>
<dbReference type="PROSITE" id="PS51186">
    <property type="entry name" value="GNAT"/>
    <property type="match status" value="1"/>
</dbReference>
<evidence type="ECO:0000256" key="2">
    <source>
        <dbReference type="ARBA" id="ARBA00023315"/>
    </source>
</evidence>
<dbReference type="OrthoDB" id="2375763at2"/>
<dbReference type="InterPro" id="IPR000182">
    <property type="entry name" value="GNAT_dom"/>
</dbReference>
<gene>
    <name evidence="5" type="ORF">SAMN05443507_10262</name>
</gene>
<keyword evidence="6" id="KW-1185">Reference proteome</keyword>
<feature type="region of interest" description="Disordered" evidence="3">
    <location>
        <begin position="1"/>
        <end position="38"/>
    </location>
</feature>
<feature type="domain" description="N-acetyltransferase" evidence="4">
    <location>
        <begin position="41"/>
        <end position="186"/>
    </location>
</feature>
<accession>A0A1M6KZZ3</accession>
<proteinExistence type="predicted"/>
<dbReference type="RefSeq" id="WP_072872824.1">
    <property type="nucleotide sequence ID" value="NZ_FRAF01000002.1"/>
</dbReference>
<dbReference type="Gene3D" id="3.40.630.30">
    <property type="match status" value="1"/>
</dbReference>
<dbReference type="GO" id="GO:0005840">
    <property type="term" value="C:ribosome"/>
    <property type="evidence" value="ECO:0007669"/>
    <property type="project" value="UniProtKB-KW"/>
</dbReference>
<organism evidence="5 6">
    <name type="scientific">Alicyclobacillus tolerans</name>
    <dbReference type="NCBI Taxonomy" id="90970"/>
    <lineage>
        <taxon>Bacteria</taxon>
        <taxon>Bacillati</taxon>
        <taxon>Bacillota</taxon>
        <taxon>Bacilli</taxon>
        <taxon>Bacillales</taxon>
        <taxon>Alicyclobacillaceae</taxon>
        <taxon>Alicyclobacillus</taxon>
    </lineage>
</organism>
<dbReference type="Proteomes" id="UP000184016">
    <property type="component" value="Unassembled WGS sequence"/>
</dbReference>
<dbReference type="InterPro" id="IPR050832">
    <property type="entry name" value="Bact_Acetyltransf"/>
</dbReference>
<sequence length="186" mass="21281">MQQKRRTSTGLQSVRKKKRPQGRKTAQTTGQTPSVSLPTALTYRLRRPEDDEYIVKLTSEQLGGIHQNAFGEPFPESTFLHYLQSGAPTVIIEKDGKRIGYYSYLVGPAEKMHISAMVLEPRYQSSGIGREVMARIEKRAKEQGIQVLEVFVQENNEKSLNFTRQLGFQEVFRLEPHSIAFQKRIL</sequence>
<feature type="compositionally biased region" description="Polar residues" evidence="3">
    <location>
        <begin position="24"/>
        <end position="38"/>
    </location>
</feature>
<dbReference type="CDD" id="cd04301">
    <property type="entry name" value="NAT_SF"/>
    <property type="match status" value="1"/>
</dbReference>
<evidence type="ECO:0000259" key="4">
    <source>
        <dbReference type="PROSITE" id="PS51186"/>
    </source>
</evidence>
<dbReference type="STRING" id="1830138.SAMN05443507_10262"/>